<dbReference type="PANTHER" id="PTHR10366:SF564">
    <property type="entry name" value="STEROL-4-ALPHA-CARBOXYLATE 3-DEHYDROGENASE, DECARBOXYLATING"/>
    <property type="match status" value="1"/>
</dbReference>
<comment type="caution">
    <text evidence="4">The sequence shown here is derived from an EMBL/GenBank/DDBJ whole genome shotgun (WGS) entry which is preliminary data.</text>
</comment>
<dbReference type="InterPro" id="IPR001509">
    <property type="entry name" value="Epimerase_deHydtase"/>
</dbReference>
<protein>
    <submittedName>
        <fullName evidence="4">Aldehyde reductase</fullName>
    </submittedName>
</protein>
<evidence type="ECO:0000259" key="3">
    <source>
        <dbReference type="SMART" id="SM00822"/>
    </source>
</evidence>
<feature type="domain" description="Ketoreductase" evidence="3">
    <location>
        <begin position="3"/>
        <end position="148"/>
    </location>
</feature>
<reference evidence="4 5" key="1">
    <citation type="submission" date="2020-08" db="EMBL/GenBank/DDBJ databases">
        <title>Draft genome sequence of Parasphingopyxis sp. GrpM-11.</title>
        <authorList>
            <person name="Oh J."/>
            <person name="Roh D.-H."/>
        </authorList>
    </citation>
    <scope>NUCLEOTIDE SEQUENCE [LARGE SCALE GENOMIC DNA]</scope>
    <source>
        <strain evidence="4 5">GrpM-11</strain>
    </source>
</reference>
<dbReference type="Gene3D" id="3.40.50.720">
    <property type="entry name" value="NAD(P)-binding Rossmann-like Domain"/>
    <property type="match status" value="1"/>
</dbReference>
<evidence type="ECO:0000256" key="1">
    <source>
        <dbReference type="ARBA" id="ARBA00023002"/>
    </source>
</evidence>
<comment type="similarity">
    <text evidence="2">Belongs to the NAD(P)-dependent epimerase/dehydratase family. Dihydroflavonol-4-reductase subfamily.</text>
</comment>
<evidence type="ECO:0000313" key="5">
    <source>
        <dbReference type="Proteomes" id="UP000564378"/>
    </source>
</evidence>
<accession>A0A842HXG3</accession>
<sequence length="338" mass="36316">MAGTVLVTGGSGYVASFTIRQLMEQGWTVHTTIRSLAKEARLREILAVDNERLTAFQADLADDAGWAPAAAGCSHVAHIASPFPASAVKDENELIVPAREGALRVLRAAKAAGVTRFVMTSSAAAIAYGHPRGDYTFTEADWTDITHPDVYPYIKSKTIAERAARDWVLADGGEMEFCTINPTAILGPVLSDDISASIELVKRLLTGSLPGCPDFGFGIVDVRDVADIHVRALTAPDMAGERFIASGPFLKMIEVAHILKEQLGPEARKVPTRKLPDWIVKLVSLLDPAVRQVSGELGKTRNMDASHAKAVLGWEPRSEAETIIATARSLIDLGIVEV</sequence>
<dbReference type="Proteomes" id="UP000564378">
    <property type="component" value="Unassembled WGS sequence"/>
</dbReference>
<keyword evidence="1" id="KW-0560">Oxidoreductase</keyword>
<name>A0A842HXG3_9SPHN</name>
<dbReference type="AlphaFoldDB" id="A0A842HXG3"/>
<dbReference type="InterPro" id="IPR057326">
    <property type="entry name" value="KR_dom"/>
</dbReference>
<evidence type="ECO:0000313" key="4">
    <source>
        <dbReference type="EMBL" id="MBC2777153.1"/>
    </source>
</evidence>
<evidence type="ECO:0000256" key="2">
    <source>
        <dbReference type="ARBA" id="ARBA00023445"/>
    </source>
</evidence>
<dbReference type="InterPro" id="IPR050425">
    <property type="entry name" value="NAD(P)_dehydrat-like"/>
</dbReference>
<dbReference type="GO" id="GO:0016616">
    <property type="term" value="F:oxidoreductase activity, acting on the CH-OH group of donors, NAD or NADP as acceptor"/>
    <property type="evidence" value="ECO:0007669"/>
    <property type="project" value="TreeGrafter"/>
</dbReference>
<dbReference type="InterPro" id="IPR036291">
    <property type="entry name" value="NAD(P)-bd_dom_sf"/>
</dbReference>
<proteinExistence type="inferred from homology"/>
<gene>
    <name evidence="4" type="ORF">H6P80_05910</name>
</gene>
<dbReference type="EMBL" id="JACJVJ010000001">
    <property type="protein sequence ID" value="MBC2777153.1"/>
    <property type="molecule type" value="Genomic_DNA"/>
</dbReference>
<dbReference type="SMART" id="SM00822">
    <property type="entry name" value="PKS_KR"/>
    <property type="match status" value="1"/>
</dbReference>
<dbReference type="SUPFAM" id="SSF51735">
    <property type="entry name" value="NAD(P)-binding Rossmann-fold domains"/>
    <property type="match status" value="1"/>
</dbReference>
<dbReference type="PANTHER" id="PTHR10366">
    <property type="entry name" value="NAD DEPENDENT EPIMERASE/DEHYDRATASE"/>
    <property type="match status" value="1"/>
</dbReference>
<dbReference type="CDD" id="cd05227">
    <property type="entry name" value="AR_SDR_e"/>
    <property type="match status" value="1"/>
</dbReference>
<dbReference type="Pfam" id="PF01370">
    <property type="entry name" value="Epimerase"/>
    <property type="match status" value="1"/>
</dbReference>
<keyword evidence="5" id="KW-1185">Reference proteome</keyword>
<dbReference type="FunFam" id="3.40.50.720:FF:000336">
    <property type="entry name" value="Aldehyde reductase"/>
    <property type="match status" value="1"/>
</dbReference>
<organism evidence="4 5">
    <name type="scientific">Parasphingopyxis marina</name>
    <dbReference type="NCBI Taxonomy" id="2761622"/>
    <lineage>
        <taxon>Bacteria</taxon>
        <taxon>Pseudomonadati</taxon>
        <taxon>Pseudomonadota</taxon>
        <taxon>Alphaproteobacteria</taxon>
        <taxon>Sphingomonadales</taxon>
        <taxon>Sphingomonadaceae</taxon>
        <taxon>Parasphingopyxis</taxon>
    </lineage>
</organism>
<dbReference type="RefSeq" id="WP_185800380.1">
    <property type="nucleotide sequence ID" value="NZ_JACJVJ010000001.1"/>
</dbReference>